<dbReference type="SUPFAM" id="SSF51905">
    <property type="entry name" value="FAD/NAD(P)-binding domain"/>
    <property type="match status" value="1"/>
</dbReference>
<gene>
    <name evidence="9" type="primary">ubiH</name>
    <name evidence="9" type="synonym">visB</name>
    <name evidence="9" type="ORF">KCG35_16160</name>
</gene>
<evidence type="ECO:0000256" key="3">
    <source>
        <dbReference type="ARBA" id="ARBA00005349"/>
    </source>
</evidence>
<dbReference type="InterPro" id="IPR011295">
    <property type="entry name" value="UbiH"/>
</dbReference>
<dbReference type="NCBIfam" id="TIGR01988">
    <property type="entry name" value="Ubi-OHases"/>
    <property type="match status" value="1"/>
</dbReference>
<name>A0ABS5ZFG8_9GAMM</name>
<dbReference type="EC" id="1.14.13.-" evidence="9"/>
<dbReference type="InterPro" id="IPR010971">
    <property type="entry name" value="UbiH/COQ6"/>
</dbReference>
<evidence type="ECO:0000313" key="9">
    <source>
        <dbReference type="EMBL" id="MBU2712603.1"/>
    </source>
</evidence>
<comment type="cofactor">
    <cofactor evidence="1">
        <name>FAD</name>
        <dbReference type="ChEBI" id="CHEBI:57692"/>
    </cofactor>
</comment>
<dbReference type="GO" id="GO:0016491">
    <property type="term" value="F:oxidoreductase activity"/>
    <property type="evidence" value="ECO:0007669"/>
    <property type="project" value="UniProtKB-KW"/>
</dbReference>
<dbReference type="PANTHER" id="PTHR43876:SF8">
    <property type="entry name" value="2-OCTAPRENYL-6-METHOXYPHENOL HYDROXYLASE"/>
    <property type="match status" value="1"/>
</dbReference>
<accession>A0ABS5ZFG8</accession>
<sequence>MLMHFPVVIVGGGMVGATLAHALARMFPQKVALIEAAPFPATPQVDAQPSFDARSTALAWGTRLLFEQLGLWDELNTYATPIEHIHVSNQGHFGFTRLHAQDEGVSALGYVVSNQHLGQTLFKHLKVAEEKQKLELIMPAKVVALSPNDKGTSLQVERNDTTETITANLVIIADGGRSGLTEQLGIDVTEKHYNQSALIANAALSKPHNNVAYERFTESGPMALLPLSGKHCALVWSLPETMVDDIALMSEVDFASHLQQNFGYRLGRFTKVGLRHIYPLTLRCSTEQVRPGLVVLGNAAHQLHPVAGQGFNLALRDALRLAEVIKEALALGQPLYALKTLHHYVKRQEADQQATIQWSDRLVRWFSSTTPTLSILRNLGLVGLDLCFPGKSLFTQHAMGMGLPAAKID</sequence>
<dbReference type="InterPro" id="IPR002938">
    <property type="entry name" value="FAD-bd"/>
</dbReference>
<keyword evidence="7" id="KW-0503">Monooxygenase</keyword>
<keyword evidence="4" id="KW-0285">Flavoprotein</keyword>
<dbReference type="Gene3D" id="3.50.50.60">
    <property type="entry name" value="FAD/NAD(P)-binding domain"/>
    <property type="match status" value="2"/>
</dbReference>
<evidence type="ECO:0000256" key="7">
    <source>
        <dbReference type="ARBA" id="ARBA00023033"/>
    </source>
</evidence>
<evidence type="ECO:0000256" key="2">
    <source>
        <dbReference type="ARBA" id="ARBA00004749"/>
    </source>
</evidence>
<dbReference type="EMBL" id="JAGSOY010000042">
    <property type="protein sequence ID" value="MBU2712603.1"/>
    <property type="molecule type" value="Genomic_DNA"/>
</dbReference>
<dbReference type="PANTHER" id="PTHR43876">
    <property type="entry name" value="UBIQUINONE BIOSYNTHESIS MONOOXYGENASE COQ6, MITOCHONDRIAL"/>
    <property type="match status" value="1"/>
</dbReference>
<dbReference type="InterPro" id="IPR036188">
    <property type="entry name" value="FAD/NAD-bd_sf"/>
</dbReference>
<keyword evidence="6 9" id="KW-0560">Oxidoreductase</keyword>
<protein>
    <submittedName>
        <fullName evidence="9">2-octaprenyl-6-methoxyphenyl hydroxylase</fullName>
        <ecNumber evidence="9">1.14.13.-</ecNumber>
    </submittedName>
</protein>
<keyword evidence="5" id="KW-0274">FAD</keyword>
<organism evidence="9 10">
    <name type="scientific">Zooshikella harenae</name>
    <dbReference type="NCBI Taxonomy" id="2827238"/>
    <lineage>
        <taxon>Bacteria</taxon>
        <taxon>Pseudomonadati</taxon>
        <taxon>Pseudomonadota</taxon>
        <taxon>Gammaproteobacteria</taxon>
        <taxon>Oceanospirillales</taxon>
        <taxon>Zooshikellaceae</taxon>
        <taxon>Zooshikella</taxon>
    </lineage>
</organism>
<feature type="domain" description="FAD-binding" evidence="8">
    <location>
        <begin position="6"/>
        <end position="329"/>
    </location>
</feature>
<dbReference type="NCBIfam" id="NF004356">
    <property type="entry name" value="PRK05732.1"/>
    <property type="match status" value="1"/>
</dbReference>
<reference evidence="9 10" key="1">
    <citation type="submission" date="2021-04" db="EMBL/GenBank/DDBJ databases">
        <authorList>
            <person name="Pira H."/>
            <person name="Risdian C."/>
            <person name="Wink J."/>
        </authorList>
    </citation>
    <scope>NUCLEOTIDE SEQUENCE [LARGE SCALE GENOMIC DNA]</scope>
    <source>
        <strain evidence="9 10">WH53</strain>
    </source>
</reference>
<dbReference type="Proteomes" id="UP000690515">
    <property type="component" value="Unassembled WGS sequence"/>
</dbReference>
<proteinExistence type="inferred from homology"/>
<dbReference type="PRINTS" id="PR00420">
    <property type="entry name" value="RNGMNOXGNASE"/>
</dbReference>
<evidence type="ECO:0000256" key="1">
    <source>
        <dbReference type="ARBA" id="ARBA00001974"/>
    </source>
</evidence>
<evidence type="ECO:0000313" key="10">
    <source>
        <dbReference type="Proteomes" id="UP000690515"/>
    </source>
</evidence>
<evidence type="ECO:0000256" key="4">
    <source>
        <dbReference type="ARBA" id="ARBA00022630"/>
    </source>
</evidence>
<dbReference type="InterPro" id="IPR051205">
    <property type="entry name" value="UbiH/COQ6_monooxygenase"/>
</dbReference>
<comment type="similarity">
    <text evidence="3">Belongs to the UbiH/COQ6 family.</text>
</comment>
<comment type="pathway">
    <text evidence="2">Cofactor biosynthesis; ubiquinone biosynthesis.</text>
</comment>
<dbReference type="NCBIfam" id="TIGR01984">
    <property type="entry name" value="UbiH"/>
    <property type="match status" value="1"/>
</dbReference>
<evidence type="ECO:0000256" key="6">
    <source>
        <dbReference type="ARBA" id="ARBA00023002"/>
    </source>
</evidence>
<dbReference type="Pfam" id="PF01494">
    <property type="entry name" value="FAD_binding_3"/>
    <property type="match status" value="1"/>
</dbReference>
<evidence type="ECO:0000259" key="8">
    <source>
        <dbReference type="Pfam" id="PF01494"/>
    </source>
</evidence>
<evidence type="ECO:0000256" key="5">
    <source>
        <dbReference type="ARBA" id="ARBA00022827"/>
    </source>
</evidence>
<comment type="caution">
    <text evidence="9">The sequence shown here is derived from an EMBL/GenBank/DDBJ whole genome shotgun (WGS) entry which is preliminary data.</text>
</comment>
<keyword evidence="10" id="KW-1185">Reference proteome</keyword>